<protein>
    <submittedName>
        <fullName evidence="1">Uncharacterized protein</fullName>
    </submittedName>
</protein>
<feature type="non-terminal residue" evidence="1">
    <location>
        <position position="112"/>
    </location>
</feature>
<dbReference type="EMBL" id="JASPKZ010007169">
    <property type="protein sequence ID" value="KAJ9586373.1"/>
    <property type="molecule type" value="Genomic_DNA"/>
</dbReference>
<keyword evidence="2" id="KW-1185">Reference proteome</keyword>
<reference evidence="1" key="1">
    <citation type="journal article" date="2023" name="IScience">
        <title>Live-bearing cockroach genome reveals convergent evolutionary mechanisms linked to viviparity in insects and beyond.</title>
        <authorList>
            <person name="Fouks B."/>
            <person name="Harrison M.C."/>
            <person name="Mikhailova A.A."/>
            <person name="Marchal E."/>
            <person name="English S."/>
            <person name="Carruthers M."/>
            <person name="Jennings E.C."/>
            <person name="Chiamaka E.L."/>
            <person name="Frigard R.A."/>
            <person name="Pippel M."/>
            <person name="Attardo G.M."/>
            <person name="Benoit J.B."/>
            <person name="Bornberg-Bauer E."/>
            <person name="Tobe S.S."/>
        </authorList>
    </citation>
    <scope>NUCLEOTIDE SEQUENCE</scope>
    <source>
        <strain evidence="1">Stay&amp;Tobe</strain>
    </source>
</reference>
<dbReference type="AlphaFoldDB" id="A0AAD7ZV13"/>
<accession>A0AAD7ZV13</accession>
<sequence length="112" mass="12584">QEEGKTIYCRNNVRREGKTSVSPPSHICKRVSYDELKSFPNSLAINVSREGKTSDSPLSHICKARCSRTPSQVTVSRTPSQVTNVTCFPNSLAGNQKKEKRYNAEKFPELPR</sequence>
<gene>
    <name evidence="1" type="ORF">L9F63_019995</name>
</gene>
<reference evidence="1" key="2">
    <citation type="submission" date="2023-05" db="EMBL/GenBank/DDBJ databases">
        <authorList>
            <person name="Fouks B."/>
        </authorList>
    </citation>
    <scope>NUCLEOTIDE SEQUENCE</scope>
    <source>
        <strain evidence="1">Stay&amp;Tobe</strain>
        <tissue evidence="1">Testes</tissue>
    </source>
</reference>
<organism evidence="1 2">
    <name type="scientific">Diploptera punctata</name>
    <name type="common">Pacific beetle cockroach</name>
    <dbReference type="NCBI Taxonomy" id="6984"/>
    <lineage>
        <taxon>Eukaryota</taxon>
        <taxon>Metazoa</taxon>
        <taxon>Ecdysozoa</taxon>
        <taxon>Arthropoda</taxon>
        <taxon>Hexapoda</taxon>
        <taxon>Insecta</taxon>
        <taxon>Pterygota</taxon>
        <taxon>Neoptera</taxon>
        <taxon>Polyneoptera</taxon>
        <taxon>Dictyoptera</taxon>
        <taxon>Blattodea</taxon>
        <taxon>Blaberoidea</taxon>
        <taxon>Blaberidae</taxon>
        <taxon>Diplopterinae</taxon>
        <taxon>Diploptera</taxon>
    </lineage>
</organism>
<evidence type="ECO:0000313" key="1">
    <source>
        <dbReference type="EMBL" id="KAJ9586373.1"/>
    </source>
</evidence>
<proteinExistence type="predicted"/>
<comment type="caution">
    <text evidence="1">The sequence shown here is derived from an EMBL/GenBank/DDBJ whole genome shotgun (WGS) entry which is preliminary data.</text>
</comment>
<name>A0AAD7ZV13_DIPPU</name>
<evidence type="ECO:0000313" key="2">
    <source>
        <dbReference type="Proteomes" id="UP001233999"/>
    </source>
</evidence>
<dbReference type="Proteomes" id="UP001233999">
    <property type="component" value="Unassembled WGS sequence"/>
</dbReference>
<feature type="non-terminal residue" evidence="1">
    <location>
        <position position="1"/>
    </location>
</feature>